<sequence length="301" mass="31515">MSKATFSDRISTPDAAVSPAESRLIDWFARNRETALHASAAEIAAAAGTSDATVIRTARKLGFAGLADLRHALAEDLRRDLTLADRMASELAQPGNVPGLKTSAQALRASLDAIEALEDAVVSDIVRSIAAARRIHVFGIGPSGFIAGYLAAQLGRLGFDARTLSRTGLQFADDLVGIGTGDAVLALAYDRSYPEVRALFDRASRLNLRSLLISSNGPRLPDPRASILVRVPRGRTGGFGLHAGTLALLEGLLLAISAAEPDRTKAALGDLNAAREALFGVRHGIVKSSGAYCNGALGQAR</sequence>
<feature type="domain" description="SIS" evidence="2">
    <location>
        <begin position="125"/>
        <end position="264"/>
    </location>
</feature>
<dbReference type="InterPro" id="IPR046348">
    <property type="entry name" value="SIS_dom_sf"/>
</dbReference>
<dbReference type="Gene3D" id="1.10.10.10">
    <property type="entry name" value="Winged helix-like DNA-binding domain superfamily/Winged helix DNA-binding domain"/>
    <property type="match status" value="1"/>
</dbReference>
<keyword evidence="3" id="KW-0614">Plasmid</keyword>
<feature type="domain" description="HTH rpiR-type" evidence="1">
    <location>
        <begin position="4"/>
        <end position="80"/>
    </location>
</feature>
<dbReference type="InterPro" id="IPR047640">
    <property type="entry name" value="RpiR-like"/>
</dbReference>
<dbReference type="SUPFAM" id="SSF46689">
    <property type="entry name" value="Homeodomain-like"/>
    <property type="match status" value="1"/>
</dbReference>
<geneLocation type="plasmid" evidence="3 4">
    <name>unnamed2</name>
</geneLocation>
<dbReference type="PROSITE" id="PS51464">
    <property type="entry name" value="SIS"/>
    <property type="match status" value="1"/>
</dbReference>
<reference evidence="3 4" key="1">
    <citation type="submission" date="2017-01" db="EMBL/GenBank/DDBJ databases">
        <title>The complete genome sequence of a sulfur-oxidizing marine bacterium Thioclava sp. 25B10_4T.</title>
        <authorList>
            <person name="Liu Y."/>
            <person name="Lai Q."/>
            <person name="Shao Z."/>
        </authorList>
    </citation>
    <scope>NUCLEOTIDE SEQUENCE [LARGE SCALE GENOMIC DNA]</scope>
    <source>
        <strain evidence="3 4">25B10_4</strain>
        <plasmid evidence="3 4">unnamed2</plasmid>
    </source>
</reference>
<dbReference type="InterPro" id="IPR000281">
    <property type="entry name" value="HTH_RpiR"/>
</dbReference>
<dbReference type="InterPro" id="IPR009057">
    <property type="entry name" value="Homeodomain-like_sf"/>
</dbReference>
<dbReference type="InterPro" id="IPR001347">
    <property type="entry name" value="SIS_dom"/>
</dbReference>
<evidence type="ECO:0008006" key="5">
    <source>
        <dbReference type="Google" id="ProtNLM"/>
    </source>
</evidence>
<evidence type="ECO:0000313" key="4">
    <source>
        <dbReference type="Proteomes" id="UP000185622"/>
    </source>
</evidence>
<dbReference type="PROSITE" id="PS51071">
    <property type="entry name" value="HTH_RPIR"/>
    <property type="match status" value="1"/>
</dbReference>
<evidence type="ECO:0000259" key="1">
    <source>
        <dbReference type="PROSITE" id="PS51071"/>
    </source>
</evidence>
<dbReference type="RefSeq" id="WP_075777236.1">
    <property type="nucleotide sequence ID" value="NZ_CP019439.1"/>
</dbReference>
<dbReference type="Gene3D" id="3.40.50.10490">
    <property type="entry name" value="Glucose-6-phosphate isomerase like protein, domain 1"/>
    <property type="match status" value="1"/>
</dbReference>
<keyword evidence="4" id="KW-1185">Reference proteome</keyword>
<dbReference type="Proteomes" id="UP000185622">
    <property type="component" value="Plasmid unnamed2"/>
</dbReference>
<accession>A0ABM6IMU3</accession>
<organism evidence="3 4">
    <name type="scientific">Thioclava nitratireducens</name>
    <dbReference type="NCBI Taxonomy" id="1915078"/>
    <lineage>
        <taxon>Bacteria</taxon>
        <taxon>Pseudomonadati</taxon>
        <taxon>Pseudomonadota</taxon>
        <taxon>Alphaproteobacteria</taxon>
        <taxon>Rhodobacterales</taxon>
        <taxon>Paracoccaceae</taxon>
        <taxon>Thioclava</taxon>
    </lineage>
</organism>
<gene>
    <name evidence="3" type="ORF">BMG03_20280</name>
</gene>
<evidence type="ECO:0000313" key="3">
    <source>
        <dbReference type="EMBL" id="AQS50242.1"/>
    </source>
</evidence>
<dbReference type="PANTHER" id="PTHR30514">
    <property type="entry name" value="GLUCOKINASE"/>
    <property type="match status" value="1"/>
</dbReference>
<dbReference type="Pfam" id="PF01418">
    <property type="entry name" value="HTH_6"/>
    <property type="match status" value="1"/>
</dbReference>
<name>A0ABM6IMU3_9RHOB</name>
<dbReference type="EMBL" id="CP019439">
    <property type="protein sequence ID" value="AQS50242.1"/>
    <property type="molecule type" value="Genomic_DNA"/>
</dbReference>
<dbReference type="SUPFAM" id="SSF53697">
    <property type="entry name" value="SIS domain"/>
    <property type="match status" value="1"/>
</dbReference>
<dbReference type="InterPro" id="IPR036388">
    <property type="entry name" value="WH-like_DNA-bd_sf"/>
</dbReference>
<proteinExistence type="predicted"/>
<protein>
    <recommendedName>
        <fullName evidence="5">MurR/RpiR family transcriptional regulator</fullName>
    </recommendedName>
</protein>
<evidence type="ECO:0000259" key="2">
    <source>
        <dbReference type="PROSITE" id="PS51464"/>
    </source>
</evidence>